<dbReference type="InterPro" id="IPR056300">
    <property type="entry name" value="SusG-like_C"/>
</dbReference>
<gene>
    <name evidence="5" type="ORF">GFH32_00970</name>
</gene>
<dbReference type="Gene3D" id="3.90.400.10">
    <property type="entry name" value="Oligo-1,6-glucosidase, Domain 2"/>
    <property type="match status" value="1"/>
</dbReference>
<dbReference type="Proteomes" id="UP000326921">
    <property type="component" value="Chromosome"/>
</dbReference>
<dbReference type="SUPFAM" id="SSF51011">
    <property type="entry name" value="Glycosyl hydrolase domain"/>
    <property type="match status" value="1"/>
</dbReference>
<dbReference type="Pfam" id="PF23915">
    <property type="entry name" value="SusG_C"/>
    <property type="match status" value="1"/>
</dbReference>
<dbReference type="SUPFAM" id="SSF51445">
    <property type="entry name" value="(Trans)glycosidases"/>
    <property type="match status" value="1"/>
</dbReference>
<dbReference type="AlphaFoldDB" id="A0A5Q0QCP0"/>
<comment type="similarity">
    <text evidence="1">Belongs to the glycosyl hydrolase 13 family.</text>
</comment>
<dbReference type="GO" id="GO:0005975">
    <property type="term" value="P:carbohydrate metabolic process"/>
    <property type="evidence" value="ECO:0007669"/>
    <property type="project" value="InterPro"/>
</dbReference>
<protein>
    <submittedName>
        <fullName evidence="5">Alpha-amylase</fullName>
    </submittedName>
</protein>
<reference evidence="5 6" key="1">
    <citation type="submission" date="2019-10" db="EMBL/GenBank/DDBJ databases">
        <authorList>
            <person name="Dong K."/>
        </authorList>
    </citation>
    <scope>NUCLEOTIDE SEQUENCE [LARGE SCALE GENOMIC DNA]</scope>
    <source>
        <strain evidence="6">dk4302</strain>
    </source>
</reference>
<dbReference type="Gene3D" id="3.20.20.80">
    <property type="entry name" value="Glycosidases"/>
    <property type="match status" value="1"/>
</dbReference>
<dbReference type="InterPro" id="IPR045857">
    <property type="entry name" value="O16G_dom_2"/>
</dbReference>
<dbReference type="EMBL" id="CP045652">
    <property type="protein sequence ID" value="QGA24980.1"/>
    <property type="molecule type" value="Genomic_DNA"/>
</dbReference>
<dbReference type="PANTHER" id="PTHR10357">
    <property type="entry name" value="ALPHA-AMYLASE FAMILY MEMBER"/>
    <property type="match status" value="1"/>
</dbReference>
<keyword evidence="3" id="KW-0326">Glycosidase</keyword>
<keyword evidence="2" id="KW-0378">Hydrolase</keyword>
<organism evidence="5 6">
    <name type="scientific">Sphingobacterium zhuxiongii</name>
    <dbReference type="NCBI Taxonomy" id="2662364"/>
    <lineage>
        <taxon>Bacteria</taxon>
        <taxon>Pseudomonadati</taxon>
        <taxon>Bacteroidota</taxon>
        <taxon>Sphingobacteriia</taxon>
        <taxon>Sphingobacteriales</taxon>
        <taxon>Sphingobacteriaceae</taxon>
        <taxon>Sphingobacterium</taxon>
    </lineage>
</organism>
<accession>A0A5Q0QCP0</accession>
<evidence type="ECO:0000256" key="3">
    <source>
        <dbReference type="ARBA" id="ARBA00023295"/>
    </source>
</evidence>
<dbReference type="InterPro" id="IPR017853">
    <property type="entry name" value="GH"/>
</dbReference>
<evidence type="ECO:0000313" key="6">
    <source>
        <dbReference type="Proteomes" id="UP000326921"/>
    </source>
</evidence>
<dbReference type="InterPro" id="IPR006047">
    <property type="entry name" value="GH13_cat_dom"/>
</dbReference>
<dbReference type="PROSITE" id="PS51257">
    <property type="entry name" value="PROKAR_LIPOPROTEIN"/>
    <property type="match status" value="1"/>
</dbReference>
<proteinExistence type="inferred from homology"/>
<evidence type="ECO:0000313" key="5">
    <source>
        <dbReference type="EMBL" id="QGA24980.1"/>
    </source>
</evidence>
<dbReference type="KEGG" id="sphe:GFH32_00970"/>
<dbReference type="Gene3D" id="2.60.40.1180">
    <property type="entry name" value="Golgi alpha-mannosidase II"/>
    <property type="match status" value="1"/>
</dbReference>
<dbReference type="InterPro" id="IPR013780">
    <property type="entry name" value="Glyco_hydro_b"/>
</dbReference>
<name>A0A5Q0QCP0_9SPHI</name>
<sequence>MKGLQQYFLLAVFSAIGWLSSCQQQQIKKEDVQDEVIYHVFQRSFFDSNNDQHGDLLGLQQKLDYLQELGVTSILLTPLYESVYYHNYYSSDFEKIDSTYGSKDEYLGLVKELHRRGMKLYMDMETQYVTEDHLWYKDSYGNPKSAFSDYLLYDDKAQLKPSSIVFDLYDLKGFDGKRKKITTVNLLNKEVIKYNKELFSYWLDPNKDGNFEDGVDGFRLDHMMDDLDNKGRLTNLFRDFWVPLIDTLKGINPKIHIMAEQADWGSYGIDYLTKAKVDWVFAFRIQQAIRSMDKEKITAYADTTFRDTPKGNNQIVFVENHDIPRFSTAVKQDKGKEKVGASLNLLIGGVPSIYYGQEIGMLGDSFFGKYGGITDANEIPYREAFEWKKDKDSPGMAYWYKNSGPWWDTSTVKSNDGISVEEQESDPNSLLSTYRNLLKLRKAYPVLISGSYQSFTNDNPSIVSFLRDNGKEKAMILINLSPEATTLQIPVDKQQAKLVYGENTGSAKQGKQEINIQGYQTQVWLLK</sequence>
<feature type="domain" description="Glycosyl hydrolase family 13 catalytic" evidence="4">
    <location>
        <begin position="39"/>
        <end position="407"/>
    </location>
</feature>
<evidence type="ECO:0000256" key="2">
    <source>
        <dbReference type="ARBA" id="ARBA00022801"/>
    </source>
</evidence>
<keyword evidence="6" id="KW-1185">Reference proteome</keyword>
<dbReference type="Pfam" id="PF00128">
    <property type="entry name" value="Alpha-amylase"/>
    <property type="match status" value="1"/>
</dbReference>
<evidence type="ECO:0000256" key="1">
    <source>
        <dbReference type="ARBA" id="ARBA00008061"/>
    </source>
</evidence>
<dbReference type="SMART" id="SM00642">
    <property type="entry name" value="Aamy"/>
    <property type="match status" value="1"/>
</dbReference>
<evidence type="ECO:0000259" key="4">
    <source>
        <dbReference type="SMART" id="SM00642"/>
    </source>
</evidence>
<dbReference type="RefSeq" id="WP_153509302.1">
    <property type="nucleotide sequence ID" value="NZ_CP045652.1"/>
</dbReference>